<dbReference type="RefSeq" id="XP_004255763.1">
    <property type="nucleotide sequence ID" value="XM_004255715.1"/>
</dbReference>
<gene>
    <name evidence="1" type="ORF">EIN_492410</name>
</gene>
<sequence length="100" mass="11652">MEAKFFSEDEYWETEKIEEAPAPYVESITKNINELRCSFNCEYQIIVKPTIGENPSYDKGYCSFDNLNVFNEAYRVIEGLDCCKKKCRSAKDIQTVIDKL</sequence>
<name>A0A0A1U438_ENTIV</name>
<organism evidence="1 2">
    <name type="scientific">Entamoeba invadens IP1</name>
    <dbReference type="NCBI Taxonomy" id="370355"/>
    <lineage>
        <taxon>Eukaryota</taxon>
        <taxon>Amoebozoa</taxon>
        <taxon>Evosea</taxon>
        <taxon>Archamoebae</taxon>
        <taxon>Mastigamoebida</taxon>
        <taxon>Entamoebidae</taxon>
        <taxon>Entamoeba</taxon>
    </lineage>
</organism>
<reference evidence="1 2" key="1">
    <citation type="submission" date="2012-10" db="EMBL/GenBank/DDBJ databases">
        <authorList>
            <person name="Zafar N."/>
            <person name="Inman J."/>
            <person name="Hall N."/>
            <person name="Lorenzi H."/>
            <person name="Caler E."/>
        </authorList>
    </citation>
    <scope>NUCLEOTIDE SEQUENCE [LARGE SCALE GENOMIC DNA]</scope>
    <source>
        <strain evidence="1 2">IP1</strain>
    </source>
</reference>
<dbReference type="VEuPathDB" id="AmoebaDB:EIN_492410"/>
<dbReference type="AlphaFoldDB" id="A0A0A1U438"/>
<accession>A0A0A1U438</accession>
<dbReference type="EMBL" id="KB206684">
    <property type="protein sequence ID" value="ELP88992.1"/>
    <property type="molecule type" value="Genomic_DNA"/>
</dbReference>
<protein>
    <submittedName>
        <fullName evidence="1">Uncharacterized protein</fullName>
    </submittedName>
</protein>
<keyword evidence="2" id="KW-1185">Reference proteome</keyword>
<evidence type="ECO:0000313" key="1">
    <source>
        <dbReference type="EMBL" id="ELP88992.1"/>
    </source>
</evidence>
<dbReference type="GeneID" id="14887957"/>
<dbReference type="KEGG" id="eiv:EIN_492410"/>
<evidence type="ECO:0000313" key="2">
    <source>
        <dbReference type="Proteomes" id="UP000014680"/>
    </source>
</evidence>
<proteinExistence type="predicted"/>
<dbReference type="Proteomes" id="UP000014680">
    <property type="component" value="Unassembled WGS sequence"/>
</dbReference>